<evidence type="ECO:0000259" key="5">
    <source>
        <dbReference type="PROSITE" id="PS51192"/>
    </source>
</evidence>
<accession>A0ABP8V7T7</accession>
<evidence type="ECO:0000256" key="1">
    <source>
        <dbReference type="ARBA" id="ARBA00022741"/>
    </source>
</evidence>
<dbReference type="InterPro" id="IPR014001">
    <property type="entry name" value="Helicase_ATP-bd"/>
</dbReference>
<evidence type="ECO:0000256" key="3">
    <source>
        <dbReference type="ARBA" id="ARBA00022806"/>
    </source>
</evidence>
<dbReference type="InterPro" id="IPR011545">
    <property type="entry name" value="DEAD/DEAH_box_helicase_dom"/>
</dbReference>
<evidence type="ECO:0000259" key="6">
    <source>
        <dbReference type="PROSITE" id="PS51194"/>
    </source>
</evidence>
<dbReference type="PANTHER" id="PTHR43519">
    <property type="entry name" value="ATP-DEPENDENT RNA HELICASE HRPB"/>
    <property type="match status" value="1"/>
</dbReference>
<keyword evidence="8" id="KW-1185">Reference proteome</keyword>
<keyword evidence="2" id="KW-0378">Hydrolase</keyword>
<sequence>MSNTLSVALPSLPVTEVLPDIANTLSQHDRLLLKAPTGAGKTTLVPLYLLDAAWRGEGKILMLEPRRLATRAAASRMAQLLNEPVGKTVGYRMQLDSKISGETRIEVITEGILTRMLQHDPALSGISLVIFDEFHERSLQADLGLALALQSQQGYRESDNPLKLLVMSATLDTPGLAELLDCPVIHSEGRSYPVTVHYSERPLPPGDVRTACDRMVETIFQVIHQEEGNLLAFLPGSAEIRRVAHGIQGKGLPAHIDVFPLHGSLSLPEQDQAIQPSPTGRRKIVLASAIAETSLTIEGIRLVVDGGLMRIPRFDPRTGMTRLDTIRTSKASADQRKGRAGRLTPGQCYRLWTEQEHQQLLPFSPPEITDADLAPVVLELMNWGMSDCDEPDWVTSPPKAAVEQGYQLLETLGALEHKNHRWGITPHGRAMAETGLHPRLAHMVLTARQQGLDYLAAQLCVLLTEKDPVRGYASERPLDD</sequence>
<evidence type="ECO:0000256" key="4">
    <source>
        <dbReference type="ARBA" id="ARBA00022840"/>
    </source>
</evidence>
<comment type="caution">
    <text evidence="7">The sequence shown here is derived from an EMBL/GenBank/DDBJ whole genome shotgun (WGS) entry which is preliminary data.</text>
</comment>
<dbReference type="Pfam" id="PF00271">
    <property type="entry name" value="Helicase_C"/>
    <property type="match status" value="1"/>
</dbReference>
<name>A0ABP8V7T7_9GAMM</name>
<dbReference type="InterPro" id="IPR049614">
    <property type="entry name" value="HrpB_DEXH"/>
</dbReference>
<dbReference type="Gene3D" id="3.40.50.300">
    <property type="entry name" value="P-loop containing nucleotide triphosphate hydrolases"/>
    <property type="match status" value="2"/>
</dbReference>
<gene>
    <name evidence="7" type="ORF">GCM10023116_42260</name>
</gene>
<protein>
    <recommendedName>
        <fullName evidence="9">ATP-dependent helicase HrpB</fullName>
    </recommendedName>
</protein>
<dbReference type="InterPro" id="IPR007502">
    <property type="entry name" value="Helicase-assoc_dom"/>
</dbReference>
<dbReference type="SMART" id="SM00490">
    <property type="entry name" value="HELICc"/>
    <property type="match status" value="1"/>
</dbReference>
<keyword evidence="3" id="KW-0347">Helicase</keyword>
<proteinExistence type="predicted"/>
<feature type="domain" description="Helicase C-terminal" evidence="6">
    <location>
        <begin position="215"/>
        <end position="384"/>
    </location>
</feature>
<dbReference type="SMART" id="SM00847">
    <property type="entry name" value="HA2"/>
    <property type="match status" value="1"/>
</dbReference>
<organism evidence="7 8">
    <name type="scientific">Kistimonas scapharcae</name>
    <dbReference type="NCBI Taxonomy" id="1036133"/>
    <lineage>
        <taxon>Bacteria</taxon>
        <taxon>Pseudomonadati</taxon>
        <taxon>Pseudomonadota</taxon>
        <taxon>Gammaproteobacteria</taxon>
        <taxon>Oceanospirillales</taxon>
        <taxon>Endozoicomonadaceae</taxon>
        <taxon>Kistimonas</taxon>
    </lineage>
</organism>
<evidence type="ECO:0000313" key="7">
    <source>
        <dbReference type="EMBL" id="GAA4651942.1"/>
    </source>
</evidence>
<evidence type="ECO:0008006" key="9">
    <source>
        <dbReference type="Google" id="ProtNLM"/>
    </source>
</evidence>
<evidence type="ECO:0000313" key="8">
    <source>
        <dbReference type="Proteomes" id="UP001500604"/>
    </source>
</evidence>
<dbReference type="Gene3D" id="1.20.120.1080">
    <property type="match status" value="1"/>
</dbReference>
<dbReference type="InterPro" id="IPR027417">
    <property type="entry name" value="P-loop_NTPase"/>
</dbReference>
<dbReference type="NCBIfam" id="TIGR01970">
    <property type="entry name" value="DEAH_box_HrpB"/>
    <property type="match status" value="1"/>
</dbReference>
<dbReference type="CDD" id="cd17990">
    <property type="entry name" value="DEXHc_HrpB"/>
    <property type="match status" value="1"/>
</dbReference>
<dbReference type="InterPro" id="IPR001650">
    <property type="entry name" value="Helicase_C-like"/>
</dbReference>
<dbReference type="CDD" id="cd18791">
    <property type="entry name" value="SF2_C_RHA"/>
    <property type="match status" value="1"/>
</dbReference>
<reference evidence="8" key="1">
    <citation type="journal article" date="2019" name="Int. J. Syst. Evol. Microbiol.">
        <title>The Global Catalogue of Microorganisms (GCM) 10K type strain sequencing project: providing services to taxonomists for standard genome sequencing and annotation.</title>
        <authorList>
            <consortium name="The Broad Institute Genomics Platform"/>
            <consortium name="The Broad Institute Genome Sequencing Center for Infectious Disease"/>
            <person name="Wu L."/>
            <person name="Ma J."/>
        </authorList>
    </citation>
    <scope>NUCLEOTIDE SEQUENCE [LARGE SCALE GENOMIC DNA]</scope>
    <source>
        <strain evidence="8">JCM 17805</strain>
    </source>
</reference>
<keyword evidence="4" id="KW-0067">ATP-binding</keyword>
<dbReference type="PANTHER" id="PTHR43519:SF1">
    <property type="entry name" value="ATP-DEPENDENT RNA HELICASE HRPB"/>
    <property type="match status" value="1"/>
</dbReference>
<evidence type="ECO:0000256" key="2">
    <source>
        <dbReference type="ARBA" id="ARBA00022801"/>
    </source>
</evidence>
<dbReference type="PROSITE" id="PS51192">
    <property type="entry name" value="HELICASE_ATP_BIND_1"/>
    <property type="match status" value="1"/>
</dbReference>
<dbReference type="Proteomes" id="UP001500604">
    <property type="component" value="Unassembled WGS sequence"/>
</dbReference>
<dbReference type="PROSITE" id="PS51194">
    <property type="entry name" value="HELICASE_CTER"/>
    <property type="match status" value="1"/>
</dbReference>
<dbReference type="InterPro" id="IPR010225">
    <property type="entry name" value="HrpB"/>
</dbReference>
<feature type="domain" description="Helicase ATP-binding" evidence="5">
    <location>
        <begin position="22"/>
        <end position="189"/>
    </location>
</feature>
<keyword evidence="1" id="KW-0547">Nucleotide-binding</keyword>
<dbReference type="RefSeq" id="WP_345198415.1">
    <property type="nucleotide sequence ID" value="NZ_BAABFL010000466.1"/>
</dbReference>
<dbReference type="Pfam" id="PF00270">
    <property type="entry name" value="DEAD"/>
    <property type="match status" value="1"/>
</dbReference>
<dbReference type="EMBL" id="BAABFL010000466">
    <property type="protein sequence ID" value="GAA4651942.1"/>
    <property type="molecule type" value="Genomic_DNA"/>
</dbReference>
<dbReference type="SMART" id="SM00487">
    <property type="entry name" value="DEXDc"/>
    <property type="match status" value="1"/>
</dbReference>
<dbReference type="SUPFAM" id="SSF52540">
    <property type="entry name" value="P-loop containing nucleoside triphosphate hydrolases"/>
    <property type="match status" value="1"/>
</dbReference>